<comment type="caution">
    <text evidence="2">The sequence shown here is derived from an EMBL/GenBank/DDBJ whole genome shotgun (WGS) entry which is preliminary data.</text>
</comment>
<accession>A0ABU0ZVK3</accession>
<feature type="transmembrane region" description="Helical" evidence="1">
    <location>
        <begin position="43"/>
        <end position="66"/>
    </location>
</feature>
<keyword evidence="3" id="KW-1185">Reference proteome</keyword>
<keyword evidence="1" id="KW-0812">Transmembrane</keyword>
<keyword evidence="1" id="KW-1133">Transmembrane helix</keyword>
<keyword evidence="1" id="KW-0472">Membrane</keyword>
<reference evidence="2 3" key="1">
    <citation type="submission" date="2023-08" db="EMBL/GenBank/DDBJ databases">
        <title>Phytohabitans sansha sp. nov., isolated from marine sediment.</title>
        <authorList>
            <person name="Zhao Y."/>
            <person name="Yi K."/>
        </authorList>
    </citation>
    <scope>NUCLEOTIDE SEQUENCE [LARGE SCALE GENOMIC DNA]</scope>
    <source>
        <strain evidence="2 3">ZYX-F-186</strain>
    </source>
</reference>
<dbReference type="EMBL" id="JAVHUY010000069">
    <property type="protein sequence ID" value="MDQ7911070.1"/>
    <property type="molecule type" value="Genomic_DNA"/>
</dbReference>
<gene>
    <name evidence="2" type="ORF">RB614_41940</name>
</gene>
<organism evidence="2 3">
    <name type="scientific">Phytohabitans maris</name>
    <dbReference type="NCBI Taxonomy" id="3071409"/>
    <lineage>
        <taxon>Bacteria</taxon>
        <taxon>Bacillati</taxon>
        <taxon>Actinomycetota</taxon>
        <taxon>Actinomycetes</taxon>
        <taxon>Micromonosporales</taxon>
        <taxon>Micromonosporaceae</taxon>
    </lineage>
</organism>
<evidence type="ECO:0000256" key="1">
    <source>
        <dbReference type="SAM" id="Phobius"/>
    </source>
</evidence>
<evidence type="ECO:0000313" key="2">
    <source>
        <dbReference type="EMBL" id="MDQ7911070.1"/>
    </source>
</evidence>
<protein>
    <submittedName>
        <fullName evidence="2">Uncharacterized protein</fullName>
    </submittedName>
</protein>
<dbReference type="RefSeq" id="WP_308718297.1">
    <property type="nucleotide sequence ID" value="NZ_JAVHUY010000069.1"/>
</dbReference>
<dbReference type="Proteomes" id="UP001230908">
    <property type="component" value="Unassembled WGS sequence"/>
</dbReference>
<evidence type="ECO:0000313" key="3">
    <source>
        <dbReference type="Proteomes" id="UP001230908"/>
    </source>
</evidence>
<sequence length="411" mass="44173">MTSQLEDELTHTLAGAADLAPEPDESFVEGVHRRRRARTHRRVAMVAGCAAVLAVVSGVAVTNLSWRATEPGPPFASSDWSGTVPDFATADPPDKVWPDAVHRLPATLPNGAKYQVFAVLGGDRYLVRTTAGVPSASAPWVYNARTGDLVFLGTEEMRTRPGSSSKDWTTAVGDYAVWFGTASESNQRDAGVWTARLDGTGDPKMIATVKDHGSIPPLIGVLGDSVYWAQEGSGTYRLPVSGGTPQRVRDSDGYQLFGLSPWVDTTGHLVAEEDPTPDKGVLWDLETGERRPWVSHKDAQTVICAPQICTGRTERGTYFVQRLDGTGFQELPYPEDGFHATPAIGGRFSIGTVKTSDGTFRYIWDIVGDKVASAAAPAGQDDGTAYGFESSTFQWLAGDGSVRVLDLKAIR</sequence>
<proteinExistence type="predicted"/>
<name>A0ABU0ZVK3_9ACTN</name>